<dbReference type="InterPro" id="IPR014710">
    <property type="entry name" value="RmlC-like_jellyroll"/>
</dbReference>
<gene>
    <name evidence="9" type="ORF">FRUB_08863</name>
</gene>
<organism evidence="9 10">
    <name type="scientific">Fimbriiglobus ruber</name>
    <dbReference type="NCBI Taxonomy" id="1908690"/>
    <lineage>
        <taxon>Bacteria</taxon>
        <taxon>Pseudomonadati</taxon>
        <taxon>Planctomycetota</taxon>
        <taxon>Planctomycetia</taxon>
        <taxon>Gemmatales</taxon>
        <taxon>Gemmataceae</taxon>
        <taxon>Fimbriiglobus</taxon>
    </lineage>
</organism>
<evidence type="ECO:0000313" key="10">
    <source>
        <dbReference type="Proteomes" id="UP000214646"/>
    </source>
</evidence>
<evidence type="ECO:0000256" key="3">
    <source>
        <dbReference type="ARBA" id="ARBA00012098"/>
    </source>
</evidence>
<evidence type="ECO:0000256" key="8">
    <source>
        <dbReference type="PIRSR" id="PIRSR600888-3"/>
    </source>
</evidence>
<dbReference type="Pfam" id="PF00908">
    <property type="entry name" value="dTDP_sugar_isom"/>
    <property type="match status" value="1"/>
</dbReference>
<dbReference type="InterPro" id="IPR000888">
    <property type="entry name" value="RmlC-like"/>
</dbReference>
<dbReference type="EMBL" id="NIDE01000017">
    <property type="protein sequence ID" value="OWK36300.1"/>
    <property type="molecule type" value="Genomic_DNA"/>
</dbReference>
<comment type="caution">
    <text evidence="9">The sequence shown here is derived from an EMBL/GenBank/DDBJ whole genome shotgun (WGS) entry which is preliminary data.</text>
</comment>
<dbReference type="PANTHER" id="PTHR21047">
    <property type="entry name" value="DTDP-6-DEOXY-D-GLUCOSE-3,5 EPIMERASE"/>
    <property type="match status" value="1"/>
</dbReference>
<dbReference type="InterPro" id="IPR011051">
    <property type="entry name" value="RmlC_Cupin_sf"/>
</dbReference>
<comment type="catalytic activity">
    <reaction evidence="1">
        <text>dTDP-4-dehydro-6-deoxy-alpha-D-glucose = dTDP-4-dehydro-beta-L-rhamnose</text>
        <dbReference type="Rhea" id="RHEA:16969"/>
        <dbReference type="ChEBI" id="CHEBI:57649"/>
        <dbReference type="ChEBI" id="CHEBI:62830"/>
        <dbReference type="EC" id="5.1.3.13"/>
    </reaction>
</comment>
<sequence>MNVQLPKFADPSPIHDIKWIPIKFFNDQRGWLAELFRNDLIDPNFHPQMAYVSMTKPGVVRGPHEHVDQADYFCFIGPSTFRVYLWDARKDSPTFGAKEVKEAGEAGPYALIVPAGVVHAYKNVGDKDGWVFNGANRLYAGWLKQDPVDEIRHEKDPNTPYKVE</sequence>
<evidence type="ECO:0000313" key="9">
    <source>
        <dbReference type="EMBL" id="OWK36300.1"/>
    </source>
</evidence>
<comment type="function">
    <text evidence="2">Catalyzes the epimerization of the C3' and C5'positions of dTDP-6-deoxy-D-xylo-4-hexulose, forming dTDP-6-deoxy-L-lyxo-4-hexulose.</text>
</comment>
<reference evidence="10" key="1">
    <citation type="submission" date="2017-06" db="EMBL/GenBank/DDBJ databases">
        <title>Genome analysis of Fimbriiglobus ruber SP5, the first member of the order Planctomycetales with confirmed chitinolytic capability.</title>
        <authorList>
            <person name="Ravin N.V."/>
            <person name="Rakitin A.L."/>
            <person name="Ivanova A.A."/>
            <person name="Beletsky A.V."/>
            <person name="Kulichevskaya I.S."/>
            <person name="Mardanov A.V."/>
            <person name="Dedysh S.N."/>
        </authorList>
    </citation>
    <scope>NUCLEOTIDE SEQUENCE [LARGE SCALE GENOMIC DNA]</scope>
    <source>
        <strain evidence="10">SP5</strain>
    </source>
</reference>
<accession>A0A225D3Y7</accession>
<dbReference type="RefSeq" id="WP_088259328.1">
    <property type="nucleotide sequence ID" value="NZ_NIDE01000017.1"/>
</dbReference>
<evidence type="ECO:0000256" key="2">
    <source>
        <dbReference type="ARBA" id="ARBA00001997"/>
    </source>
</evidence>
<name>A0A225D3Y7_9BACT</name>
<dbReference type="GO" id="GO:0005829">
    <property type="term" value="C:cytosol"/>
    <property type="evidence" value="ECO:0007669"/>
    <property type="project" value="TreeGrafter"/>
</dbReference>
<feature type="site" description="Participates in a stacking interaction with the thymidine ring of dTDP-4-oxo-6-deoxyglucose" evidence="8">
    <location>
        <position position="139"/>
    </location>
</feature>
<dbReference type="PANTHER" id="PTHR21047:SF2">
    <property type="entry name" value="THYMIDINE DIPHOSPHO-4-KETO-RHAMNOSE 3,5-EPIMERASE"/>
    <property type="match status" value="1"/>
</dbReference>
<keyword evidence="10" id="KW-1185">Reference proteome</keyword>
<dbReference type="AlphaFoldDB" id="A0A225D3Y7"/>
<dbReference type="SUPFAM" id="SSF51182">
    <property type="entry name" value="RmlC-like cupins"/>
    <property type="match status" value="1"/>
</dbReference>
<evidence type="ECO:0000256" key="5">
    <source>
        <dbReference type="ARBA" id="ARBA00029758"/>
    </source>
</evidence>
<dbReference type="EC" id="5.1.3.13" evidence="3"/>
<proteinExistence type="predicted"/>
<evidence type="ECO:0000256" key="4">
    <source>
        <dbReference type="ARBA" id="ARBA00019595"/>
    </source>
</evidence>
<protein>
    <recommendedName>
        <fullName evidence="4">dTDP-4-dehydrorhamnose 3,5-epimerase</fullName>
        <ecNumber evidence="3">5.1.3.13</ecNumber>
    </recommendedName>
    <alternativeName>
        <fullName evidence="6">Thymidine diphospho-4-keto-rhamnose 3,5-epimerase</fullName>
    </alternativeName>
    <alternativeName>
        <fullName evidence="5">dTDP-4-keto-6-deoxyglucose 3,5-epimerase</fullName>
    </alternativeName>
    <alternativeName>
        <fullName evidence="7">dTDP-6-deoxy-D-xylo-4-hexulose 3,5-epimerase</fullName>
    </alternativeName>
</protein>
<evidence type="ECO:0000256" key="7">
    <source>
        <dbReference type="ARBA" id="ARBA00033311"/>
    </source>
</evidence>
<dbReference type="Proteomes" id="UP000214646">
    <property type="component" value="Unassembled WGS sequence"/>
</dbReference>
<dbReference type="Gene3D" id="2.60.120.10">
    <property type="entry name" value="Jelly Rolls"/>
    <property type="match status" value="1"/>
</dbReference>
<dbReference type="GO" id="GO:0019305">
    <property type="term" value="P:dTDP-rhamnose biosynthetic process"/>
    <property type="evidence" value="ECO:0007669"/>
    <property type="project" value="TreeGrafter"/>
</dbReference>
<dbReference type="OrthoDB" id="9800680at2"/>
<evidence type="ECO:0000256" key="6">
    <source>
        <dbReference type="ARBA" id="ARBA00031424"/>
    </source>
</evidence>
<dbReference type="GO" id="GO:0000271">
    <property type="term" value="P:polysaccharide biosynthetic process"/>
    <property type="evidence" value="ECO:0007669"/>
    <property type="project" value="TreeGrafter"/>
</dbReference>
<evidence type="ECO:0000256" key="1">
    <source>
        <dbReference type="ARBA" id="ARBA00001298"/>
    </source>
</evidence>
<dbReference type="GO" id="GO:0008830">
    <property type="term" value="F:dTDP-4-dehydrorhamnose 3,5-epimerase activity"/>
    <property type="evidence" value="ECO:0007669"/>
    <property type="project" value="UniProtKB-EC"/>
</dbReference>